<evidence type="ECO:0000256" key="3">
    <source>
        <dbReference type="ARBA" id="ARBA00022723"/>
    </source>
</evidence>
<keyword evidence="11" id="KW-1185">Reference proteome</keyword>
<gene>
    <name evidence="10" type="ORF">PAL_GLEAN10019435</name>
</gene>
<dbReference type="InterPro" id="IPR036398">
    <property type="entry name" value="CA_dom_sf"/>
</dbReference>
<keyword evidence="3 8" id="KW-0479">Metal-binding</keyword>
<dbReference type="STRING" id="9402.L5JVC7"/>
<organism evidence="10 11">
    <name type="scientific">Pteropus alecto</name>
    <name type="common">Black flying fox</name>
    <dbReference type="NCBI Taxonomy" id="9402"/>
    <lineage>
        <taxon>Eukaryota</taxon>
        <taxon>Metazoa</taxon>
        <taxon>Chordata</taxon>
        <taxon>Craniata</taxon>
        <taxon>Vertebrata</taxon>
        <taxon>Euteleostomi</taxon>
        <taxon>Mammalia</taxon>
        <taxon>Eutheria</taxon>
        <taxon>Laurasiatheria</taxon>
        <taxon>Chiroptera</taxon>
        <taxon>Yinpterochiroptera</taxon>
        <taxon>Pteropodoidea</taxon>
        <taxon>Pteropodidae</taxon>
        <taxon>Pteropodinae</taxon>
        <taxon>Pteropus</taxon>
    </lineage>
</organism>
<dbReference type="OrthoDB" id="429145at2759"/>
<dbReference type="SUPFAM" id="SSF51069">
    <property type="entry name" value="Carbonic anhydrase"/>
    <property type="match status" value="1"/>
</dbReference>
<proteinExistence type="inferred from homology"/>
<keyword evidence="4 8" id="KW-0862">Zinc</keyword>
<evidence type="ECO:0000256" key="5">
    <source>
        <dbReference type="ARBA" id="ARBA00023239"/>
    </source>
</evidence>
<evidence type="ECO:0000256" key="6">
    <source>
        <dbReference type="ARBA" id="ARBA00036058"/>
    </source>
</evidence>
<dbReference type="SMART" id="SM01057">
    <property type="entry name" value="Carb_anhydrase"/>
    <property type="match status" value="1"/>
</dbReference>
<dbReference type="GO" id="GO:0051453">
    <property type="term" value="P:regulation of intracellular pH"/>
    <property type="evidence" value="ECO:0007669"/>
    <property type="project" value="TreeGrafter"/>
</dbReference>
<evidence type="ECO:0000256" key="8">
    <source>
        <dbReference type="RuleBase" id="RU367011"/>
    </source>
</evidence>
<keyword evidence="5 8" id="KW-0456">Lyase</keyword>
<dbReference type="Pfam" id="PF00194">
    <property type="entry name" value="Carb_anhydrase"/>
    <property type="match status" value="1"/>
</dbReference>
<sequence length="307" mass="34201">MPLSHRSANGETEARRVFPGGDAAAWCRPNWAERSQCPFAGRECTLPAAGLTRPFSTPGPEHWHQSFPIAKGKRQSPVDIDTKAAVHDSSLKPLRVSYEQATSRRILNNGHSFNVEFDDSQDKAVLTGGPLQGTYRLIQIHLHWGSCDGQGSEHTVNQKKYSAELHLVHWNTKYKDFREAVQHPDGLAVLGVFLKIGDANPGLQKVTDALDSIKTKGKSADFANFDPRGLLPGSLDFWTYPGSLTTPPLLECVTWLVLREPIGVSSEQMQKFRKLNFNAEGEVEELMVDNWRPPQPLHARQVKASFQ</sequence>
<dbReference type="PANTHER" id="PTHR18952:SF120">
    <property type="entry name" value="CARBONIC ANHYDRASE 2"/>
    <property type="match status" value="1"/>
</dbReference>
<dbReference type="InterPro" id="IPR001148">
    <property type="entry name" value="CA_dom"/>
</dbReference>
<feature type="domain" description="Alpha-carbonic anhydrase" evidence="9">
    <location>
        <begin position="53"/>
        <end position="306"/>
    </location>
</feature>
<dbReference type="PANTHER" id="PTHR18952">
    <property type="entry name" value="CARBONIC ANHYDRASE"/>
    <property type="match status" value="1"/>
</dbReference>
<dbReference type="PROSITE" id="PS51144">
    <property type="entry name" value="ALPHA_CA_2"/>
    <property type="match status" value="1"/>
</dbReference>
<comment type="similarity">
    <text evidence="2 8">Belongs to the alpha-carbonic anhydrase family.</text>
</comment>
<comment type="catalytic activity">
    <reaction evidence="6">
        <text>urea = cyanamide + H2O</text>
        <dbReference type="Rhea" id="RHEA:23056"/>
        <dbReference type="ChEBI" id="CHEBI:15377"/>
        <dbReference type="ChEBI" id="CHEBI:16199"/>
        <dbReference type="ChEBI" id="CHEBI:16698"/>
        <dbReference type="EC" id="4.2.1.69"/>
    </reaction>
</comment>
<dbReference type="GO" id="GO:0015670">
    <property type="term" value="P:carbon dioxide transport"/>
    <property type="evidence" value="ECO:0007669"/>
    <property type="project" value="TreeGrafter"/>
</dbReference>
<evidence type="ECO:0000256" key="7">
    <source>
        <dbReference type="ARBA" id="ARBA00048348"/>
    </source>
</evidence>
<dbReference type="AlphaFoldDB" id="L5JVC7"/>
<dbReference type="EMBL" id="KB031134">
    <property type="protein sequence ID" value="ELK02421.1"/>
    <property type="molecule type" value="Genomic_DNA"/>
</dbReference>
<dbReference type="GO" id="GO:0008270">
    <property type="term" value="F:zinc ion binding"/>
    <property type="evidence" value="ECO:0007669"/>
    <property type="project" value="UniProtKB-UniRule"/>
</dbReference>
<dbReference type="FunCoup" id="L5JVC7">
    <property type="interactions" value="502"/>
</dbReference>
<accession>L5JVC7</accession>
<dbReference type="GO" id="GO:0018820">
    <property type="term" value="F:cyanamide hydratase activity"/>
    <property type="evidence" value="ECO:0007669"/>
    <property type="project" value="UniProtKB-EC"/>
</dbReference>
<dbReference type="GO" id="GO:0005737">
    <property type="term" value="C:cytoplasm"/>
    <property type="evidence" value="ECO:0007669"/>
    <property type="project" value="TreeGrafter"/>
</dbReference>
<dbReference type="PROSITE" id="PS00162">
    <property type="entry name" value="ALPHA_CA_1"/>
    <property type="match status" value="1"/>
</dbReference>
<evidence type="ECO:0000313" key="11">
    <source>
        <dbReference type="Proteomes" id="UP000010552"/>
    </source>
</evidence>
<evidence type="ECO:0000259" key="9">
    <source>
        <dbReference type="PROSITE" id="PS51144"/>
    </source>
</evidence>
<dbReference type="eggNOG" id="KOG0382">
    <property type="taxonomic scope" value="Eukaryota"/>
</dbReference>
<dbReference type="InterPro" id="IPR018338">
    <property type="entry name" value="Carbonic_anhydrase_a-class_CS"/>
</dbReference>
<evidence type="ECO:0000313" key="10">
    <source>
        <dbReference type="EMBL" id="ELK02421.1"/>
    </source>
</evidence>
<dbReference type="InParanoid" id="L5JVC7"/>
<comment type="function">
    <text evidence="8">Reversible hydration of carbon dioxide.</text>
</comment>
<dbReference type="GO" id="GO:0005886">
    <property type="term" value="C:plasma membrane"/>
    <property type="evidence" value="ECO:0007669"/>
    <property type="project" value="TreeGrafter"/>
</dbReference>
<reference evidence="11" key="1">
    <citation type="journal article" date="2013" name="Science">
        <title>Comparative analysis of bat genomes provides insight into the evolution of flight and immunity.</title>
        <authorList>
            <person name="Zhang G."/>
            <person name="Cowled C."/>
            <person name="Shi Z."/>
            <person name="Huang Z."/>
            <person name="Bishop-Lilly K.A."/>
            <person name="Fang X."/>
            <person name="Wynne J.W."/>
            <person name="Xiong Z."/>
            <person name="Baker M.L."/>
            <person name="Zhao W."/>
            <person name="Tachedjian M."/>
            <person name="Zhu Y."/>
            <person name="Zhou P."/>
            <person name="Jiang X."/>
            <person name="Ng J."/>
            <person name="Yang L."/>
            <person name="Wu L."/>
            <person name="Xiao J."/>
            <person name="Feng Y."/>
            <person name="Chen Y."/>
            <person name="Sun X."/>
            <person name="Zhang Y."/>
            <person name="Marsh G.A."/>
            <person name="Crameri G."/>
            <person name="Broder C.C."/>
            <person name="Frey K.G."/>
            <person name="Wang L.F."/>
            <person name="Wang J."/>
        </authorList>
    </citation>
    <scope>NUCLEOTIDE SEQUENCE [LARGE SCALE GENOMIC DNA]</scope>
</reference>
<dbReference type="GO" id="GO:0004089">
    <property type="term" value="F:carbonate dehydratase activity"/>
    <property type="evidence" value="ECO:0007669"/>
    <property type="project" value="UniProtKB-UniRule"/>
</dbReference>
<protein>
    <recommendedName>
        <fullName evidence="8">Carbonic anhydrase</fullName>
        <ecNumber evidence="8">4.2.1.1</ecNumber>
    </recommendedName>
</protein>
<evidence type="ECO:0000256" key="1">
    <source>
        <dbReference type="ARBA" id="ARBA00001947"/>
    </source>
</evidence>
<evidence type="ECO:0000256" key="2">
    <source>
        <dbReference type="ARBA" id="ARBA00010718"/>
    </source>
</evidence>
<evidence type="ECO:0000256" key="4">
    <source>
        <dbReference type="ARBA" id="ARBA00022833"/>
    </source>
</evidence>
<comment type="cofactor">
    <cofactor evidence="1 8">
        <name>Zn(2+)</name>
        <dbReference type="ChEBI" id="CHEBI:29105"/>
    </cofactor>
</comment>
<dbReference type="GO" id="GO:0045177">
    <property type="term" value="C:apical part of cell"/>
    <property type="evidence" value="ECO:0007669"/>
    <property type="project" value="TreeGrafter"/>
</dbReference>
<name>L5JVC7_PTEAL</name>
<dbReference type="Gene3D" id="3.10.200.10">
    <property type="entry name" value="Alpha carbonic anhydrase"/>
    <property type="match status" value="1"/>
</dbReference>
<dbReference type="KEGG" id="pale:102895979"/>
<dbReference type="InterPro" id="IPR023561">
    <property type="entry name" value="Carbonic_anhydrase_a-class"/>
</dbReference>
<dbReference type="FunFam" id="3.10.200.10:FF:000001">
    <property type="entry name" value="Carbonic anhydrase 2"/>
    <property type="match status" value="1"/>
</dbReference>
<dbReference type="EC" id="4.2.1.1" evidence="8"/>
<dbReference type="Proteomes" id="UP000010552">
    <property type="component" value="Unassembled WGS sequence"/>
</dbReference>
<comment type="catalytic activity">
    <reaction evidence="7 8">
        <text>hydrogencarbonate + H(+) = CO2 + H2O</text>
        <dbReference type="Rhea" id="RHEA:10748"/>
        <dbReference type="ChEBI" id="CHEBI:15377"/>
        <dbReference type="ChEBI" id="CHEBI:15378"/>
        <dbReference type="ChEBI" id="CHEBI:16526"/>
        <dbReference type="ChEBI" id="CHEBI:17544"/>
        <dbReference type="EC" id="4.2.1.1"/>
    </reaction>
</comment>